<evidence type="ECO:0000256" key="4">
    <source>
        <dbReference type="ARBA" id="ARBA00022980"/>
    </source>
</evidence>
<evidence type="ECO:0000256" key="7">
    <source>
        <dbReference type="ARBA" id="ARBA00035457"/>
    </source>
</evidence>
<dbReference type="InterPro" id="IPR019927">
    <property type="entry name" value="Ribosomal_uL3_bac/org-type"/>
</dbReference>
<dbReference type="AlphaFoldDB" id="A0A974X8W2"/>
<keyword evidence="2" id="KW-0699">rRNA-binding</keyword>
<feature type="compositionally biased region" description="Basic residues" evidence="8">
    <location>
        <begin position="64"/>
        <end position="78"/>
    </location>
</feature>
<sequence>MITTLPKKRKSTHIFIKGKLIHVTTIQINTPINPPLRIGNKINIRCISKGKGFCGVIKRHKFKSNRQSHGNSKAHHKPGSIGMCQDPGRVFKGKKMPGRTGQNTILLKNIVVLKLTQNILIIKGCIPGGRNTPITIYQNANHTTEENNNKTTIHKA</sequence>
<keyword evidence="3" id="KW-0694">RNA-binding</keyword>
<feature type="region of interest" description="Disordered" evidence="8">
    <location>
        <begin position="64"/>
        <end position="83"/>
    </location>
</feature>
<evidence type="ECO:0000256" key="2">
    <source>
        <dbReference type="ARBA" id="ARBA00022730"/>
    </source>
</evidence>
<dbReference type="GO" id="GO:0019843">
    <property type="term" value="F:rRNA binding"/>
    <property type="evidence" value="ECO:0007669"/>
    <property type="project" value="UniProtKB-KW"/>
</dbReference>
<dbReference type="Pfam" id="PF00297">
    <property type="entry name" value="Ribosomal_L3"/>
    <property type="match status" value="1"/>
</dbReference>
<dbReference type="PANTHER" id="PTHR11229:SF16">
    <property type="entry name" value="LARGE RIBOSOMAL SUBUNIT PROTEIN UL3C"/>
    <property type="match status" value="1"/>
</dbReference>
<dbReference type="GO" id="GO:0006412">
    <property type="term" value="P:translation"/>
    <property type="evidence" value="ECO:0007669"/>
    <property type="project" value="InterPro"/>
</dbReference>
<evidence type="ECO:0000256" key="3">
    <source>
        <dbReference type="ARBA" id="ARBA00022884"/>
    </source>
</evidence>
<organism evidence="9 10">
    <name type="scientific">Candidatus Vidania fulgoroideorum</name>
    <dbReference type="NCBI Taxonomy" id="881286"/>
    <lineage>
        <taxon>Bacteria</taxon>
        <taxon>Pseudomonadati</taxon>
        <taxon>Pseudomonadota</taxon>
        <taxon>Betaproteobacteria</taxon>
        <taxon>Candidatus Vidania</taxon>
    </lineage>
</organism>
<evidence type="ECO:0000256" key="1">
    <source>
        <dbReference type="ARBA" id="ARBA00006540"/>
    </source>
</evidence>
<dbReference type="GO" id="GO:0005840">
    <property type="term" value="C:ribosome"/>
    <property type="evidence" value="ECO:0007669"/>
    <property type="project" value="UniProtKB-KW"/>
</dbReference>
<dbReference type="GO" id="GO:0003735">
    <property type="term" value="F:structural constituent of ribosome"/>
    <property type="evidence" value="ECO:0007669"/>
    <property type="project" value="InterPro"/>
</dbReference>
<accession>A0A974X8W2</accession>
<dbReference type="PANTHER" id="PTHR11229">
    <property type="entry name" value="50S RIBOSOMAL PROTEIN L3"/>
    <property type="match status" value="1"/>
</dbReference>
<evidence type="ECO:0000256" key="6">
    <source>
        <dbReference type="ARBA" id="ARBA00035243"/>
    </source>
</evidence>
<protein>
    <recommendedName>
        <fullName evidence="6">Large ribosomal subunit protein uL3</fullName>
    </recommendedName>
    <alternativeName>
        <fullName evidence="7">50S ribosomal protein L3</fullName>
    </alternativeName>
</protein>
<dbReference type="Gene3D" id="2.40.30.10">
    <property type="entry name" value="Translation factors"/>
    <property type="match status" value="1"/>
</dbReference>
<keyword evidence="4 9" id="KW-0689">Ribosomal protein</keyword>
<proteinExistence type="inferred from homology"/>
<dbReference type="SUPFAM" id="SSF50447">
    <property type="entry name" value="Translation proteins"/>
    <property type="match status" value="1"/>
</dbReference>
<gene>
    <name evidence="9" type="primary">rplC</name>
    <name evidence="9" type="ORF">JSR02_00695</name>
</gene>
<name>A0A974X8W2_9PROT</name>
<dbReference type="EMBL" id="CP071410">
    <property type="protein sequence ID" value="QSW37813.1"/>
    <property type="molecule type" value="Genomic_DNA"/>
</dbReference>
<dbReference type="Proteomes" id="UP000663602">
    <property type="component" value="Chromosome"/>
</dbReference>
<dbReference type="FunFam" id="2.40.30.10:FF:000004">
    <property type="entry name" value="50S ribosomal protein L3"/>
    <property type="match status" value="1"/>
</dbReference>
<comment type="similarity">
    <text evidence="1">Belongs to the universal ribosomal protein uL3 family.</text>
</comment>
<reference evidence="9" key="2">
    <citation type="submission" date="2021-03" db="EMBL/GenBank/DDBJ databases">
        <title>Alternative transmission patterns in independently acquired nutritional co-symbionts of Dictyopharidae planthoppers.</title>
        <authorList>
            <person name="Michalik A."/>
            <person name="Lukasik P."/>
        </authorList>
    </citation>
    <scope>NUCLEOTIDE SEQUENCE</scope>
    <source>
        <strain evidence="9">DICMUL</strain>
    </source>
</reference>
<reference evidence="9" key="1">
    <citation type="submission" date="2021-02" db="EMBL/GenBank/DDBJ databases">
        <authorList>
            <person name="Franco D."/>
        </authorList>
    </citation>
    <scope>NUCLEOTIDE SEQUENCE</scope>
    <source>
        <strain evidence="9">DICMUL</strain>
    </source>
</reference>
<dbReference type="InterPro" id="IPR009000">
    <property type="entry name" value="Transl_B-barrel_sf"/>
</dbReference>
<evidence type="ECO:0000313" key="9">
    <source>
        <dbReference type="EMBL" id="QSW37813.1"/>
    </source>
</evidence>
<keyword evidence="5" id="KW-0687">Ribonucleoprotein</keyword>
<dbReference type="GO" id="GO:1990904">
    <property type="term" value="C:ribonucleoprotein complex"/>
    <property type="evidence" value="ECO:0007669"/>
    <property type="project" value="UniProtKB-KW"/>
</dbReference>
<evidence type="ECO:0000256" key="8">
    <source>
        <dbReference type="SAM" id="MobiDB-lite"/>
    </source>
</evidence>
<dbReference type="InterPro" id="IPR000597">
    <property type="entry name" value="Ribosomal_uL3"/>
</dbReference>
<evidence type="ECO:0000313" key="10">
    <source>
        <dbReference type="Proteomes" id="UP000663602"/>
    </source>
</evidence>
<evidence type="ECO:0000256" key="5">
    <source>
        <dbReference type="ARBA" id="ARBA00023274"/>
    </source>
</evidence>